<dbReference type="Gramene" id="OQU76567">
    <property type="protein sequence ID" value="OQU76567"/>
    <property type="gene ID" value="SORBI_3010G166950"/>
</dbReference>
<organism evidence="2 4">
    <name type="scientific">Sorghum bicolor</name>
    <name type="common">Sorghum</name>
    <name type="synonym">Sorghum vulgare</name>
    <dbReference type="NCBI Taxonomy" id="4558"/>
    <lineage>
        <taxon>Eukaryota</taxon>
        <taxon>Viridiplantae</taxon>
        <taxon>Streptophyta</taxon>
        <taxon>Embryophyta</taxon>
        <taxon>Tracheophyta</taxon>
        <taxon>Spermatophyta</taxon>
        <taxon>Magnoliopsida</taxon>
        <taxon>Liliopsida</taxon>
        <taxon>Poales</taxon>
        <taxon>Poaceae</taxon>
        <taxon>PACMAD clade</taxon>
        <taxon>Panicoideae</taxon>
        <taxon>Andropogonodae</taxon>
        <taxon>Andropogoneae</taxon>
        <taxon>Sorghinae</taxon>
        <taxon>Sorghum</taxon>
    </lineage>
</organism>
<dbReference type="Gramene" id="OQU75585">
    <property type="protein sequence ID" value="OQU75585"/>
    <property type="gene ID" value="SORBI_3K025900"/>
</dbReference>
<gene>
    <name evidence="3" type="ORF">SORBI_3010G166950</name>
    <name evidence="2" type="ORF">SORBI_3K025900</name>
</gene>
<sequence length="481" mass="51597">MPPTRRARSPAATPPSPYAIKGWLSRCRRSTWSRRAAAGADDDPLAILPDDLLFESIFSRVFSDDADIARCAAACRRWGRIVAARGATAICRSLPPPDRLPPHLALGFFHGGTDDGNPRRRRLAASSQPSPWSVPMASATRLIGSPIPGLQLQLGGGSLFHHARPVASRNGLVVLELWSGGARRAENLALAVCNPMTGDMALLPPLAGPGHDYACALLTADDLLDEHAQPGPHRPGRPGLFFSLVLVYNRRSFTALRCYTSSSSSDGAGSWGSESRKPGAKIKGHILRHLGQAVVLAGVAYWPMYLGVLGLRVRLDGAGGGAAVVDVCMVPYSAPNALPGNRLLGTTPDGRLSFISVGVREDISVFSFRVETLDLRSIDDDMSTAAKRWEENTELIYLHQLKEVSTTTQIKLRWLCEKSGTLFFTVGEGASTSTTGAFALNLATTSLEKLADGAECNSWTNLCGYEMDHTALIASIIARFT</sequence>
<evidence type="ECO:0000256" key="1">
    <source>
        <dbReference type="SAM" id="MobiDB-lite"/>
    </source>
</evidence>
<dbReference type="AlphaFoldDB" id="A0A125QUF3"/>
<name>A0A125QUF3_SORBI</name>
<evidence type="ECO:0000313" key="3">
    <source>
        <dbReference type="EMBL" id="OQU76567.1"/>
    </source>
</evidence>
<dbReference type="Proteomes" id="UP000000768">
    <property type="component" value="Chromosome 10"/>
</dbReference>
<reference evidence="4" key="3">
    <citation type="journal article" date="2018" name="Plant J.">
        <title>The Sorghum bicolor reference genome: improved assembly, gene annotations, a transcriptome atlas, and signatures of genome organization.</title>
        <authorList>
            <person name="McCormick R.F."/>
            <person name="Truong S.K."/>
            <person name="Sreedasyam A."/>
            <person name="Jenkins J."/>
            <person name="Shu S."/>
            <person name="Sims D."/>
            <person name="Kennedy M."/>
            <person name="Amirebrahimi M."/>
            <person name="Weers B.D."/>
            <person name="McKinley B."/>
            <person name="Mattison A."/>
            <person name="Morishige D.T."/>
            <person name="Grimwood J."/>
            <person name="Schmutz J."/>
            <person name="Mullet J.E."/>
        </authorList>
    </citation>
    <scope>NUCLEOTIDE SEQUENCE [LARGE SCALE GENOMIC DNA]</scope>
    <source>
        <strain evidence="4">cv. BTx623</strain>
    </source>
</reference>
<protein>
    <recommendedName>
        <fullName evidence="5">F-box domain-containing protein</fullName>
    </recommendedName>
</protein>
<evidence type="ECO:0000313" key="4">
    <source>
        <dbReference type="Proteomes" id="UP000000768"/>
    </source>
</evidence>
<dbReference type="eggNOG" id="ENOG502R3F1">
    <property type="taxonomic scope" value="Eukaryota"/>
</dbReference>
<dbReference type="CDD" id="cd09917">
    <property type="entry name" value="F-box_SF"/>
    <property type="match status" value="1"/>
</dbReference>
<dbReference type="OMA" id="CACCKPA"/>
<dbReference type="SUPFAM" id="SSF81383">
    <property type="entry name" value="F-box domain"/>
    <property type="match status" value="1"/>
</dbReference>
<proteinExistence type="predicted"/>
<reference evidence="2" key="2">
    <citation type="submission" date="2017-02" db="EMBL/GenBank/DDBJ databases">
        <title>WGS assembly of Sorghum bicolor.</title>
        <authorList>
            <person name="Paterson A."/>
            <person name="Mullet J."/>
            <person name="Bowers J."/>
            <person name="Bruggmann R."/>
            <person name="Dubchak I."/>
            <person name="Grimwood J."/>
            <person name="Gundlach H."/>
            <person name="Haberer G."/>
            <person name="Hellsten U."/>
            <person name="Mitros T."/>
            <person name="Poliakov A."/>
            <person name="Schmutz J."/>
            <person name="Spannagl M."/>
            <person name="Tang H."/>
            <person name="Wang X."/>
            <person name="Wicker T."/>
            <person name="Bharti A."/>
            <person name="Chapman J."/>
            <person name="Feltus F."/>
            <person name="Gowik U."/>
            <person name="Grigoriev I."/>
            <person name="Lyons E."/>
            <person name="Maher C."/>
            <person name="Martis M."/>
            <person name="Narechania A."/>
            <person name="Otillar R."/>
            <person name="Penning B."/>
            <person name="Salamov A."/>
            <person name="Wang Y."/>
            <person name="Zhang L."/>
            <person name="Carpita N."/>
            <person name="Freeling M."/>
            <person name="Gingle A."/>
            <person name="Hash C."/>
            <person name="Keller B."/>
            <person name="Klein P."/>
            <person name="Kresovich S."/>
            <person name="Mccann M."/>
            <person name="Ming R."/>
            <person name="Peterson D."/>
            <person name="Rahman M."/>
            <person name="Ware D."/>
            <person name="Westhoff P."/>
            <person name="Mayer K."/>
            <person name="Messing J."/>
            <person name="Sims D."/>
            <person name="Jenkins J."/>
            <person name="Shu S."/>
            <person name="Rokhsar D."/>
        </authorList>
    </citation>
    <scope>NUCLEOTIDE SEQUENCE</scope>
</reference>
<feature type="region of interest" description="Disordered" evidence="1">
    <location>
        <begin position="111"/>
        <end position="132"/>
    </location>
</feature>
<dbReference type="FunCoup" id="A0A125QUF3">
    <property type="interactions" value="11"/>
</dbReference>
<dbReference type="EMBL" id="CM000769">
    <property type="protein sequence ID" value="OQU76567.1"/>
    <property type="molecule type" value="Genomic_DNA"/>
</dbReference>
<reference evidence="2 4" key="1">
    <citation type="journal article" date="2009" name="Nature">
        <title>The Sorghum bicolor genome and the diversification of grasses.</title>
        <authorList>
            <person name="Paterson A.H."/>
            <person name="Bowers J.E."/>
            <person name="Bruggmann R."/>
            <person name="Dubchak I."/>
            <person name="Grimwood J."/>
            <person name="Gundlach H."/>
            <person name="Haberer G."/>
            <person name="Hellsten U."/>
            <person name="Mitros T."/>
            <person name="Poliakov A."/>
            <person name="Schmutz J."/>
            <person name="Spannagl M."/>
            <person name="Tang H."/>
            <person name="Wang X."/>
            <person name="Wicker T."/>
            <person name="Bharti A.K."/>
            <person name="Chapman J."/>
            <person name="Feltus F.A."/>
            <person name="Gowik U."/>
            <person name="Grigoriev I.V."/>
            <person name="Lyons E."/>
            <person name="Maher C.A."/>
            <person name="Martis M."/>
            <person name="Narechania A."/>
            <person name="Otillar R.P."/>
            <person name="Penning B.W."/>
            <person name="Salamov A.A."/>
            <person name="Wang Y."/>
            <person name="Zhang L."/>
            <person name="Carpita N.C."/>
            <person name="Freeling M."/>
            <person name="Gingle A.R."/>
            <person name="Hash C.T."/>
            <person name="Keller B."/>
            <person name="Klein P."/>
            <person name="Kresovich S."/>
            <person name="McCann M.C."/>
            <person name="Ming R."/>
            <person name="Peterson D.G."/>
            <person name="Mehboob-ur-Rahman"/>
            <person name="Ware D."/>
            <person name="Westhoff P."/>
            <person name="Mayer K.F."/>
            <person name="Messing J."/>
            <person name="Rokhsar D.S."/>
        </authorList>
    </citation>
    <scope>NUCLEOTIDE SEQUENCE [LARGE SCALE GENOMIC DNA]</scope>
    <source>
        <strain evidence="4">cv. BTx623</strain>
    </source>
</reference>
<dbReference type="PANTHER" id="PTHR36140:SF7">
    <property type="entry name" value="F-BOX DOMAIN-CONTAINING PROTEIN"/>
    <property type="match status" value="1"/>
</dbReference>
<keyword evidence="4" id="KW-1185">Reference proteome</keyword>
<evidence type="ECO:0000313" key="2">
    <source>
        <dbReference type="EMBL" id="OQU75585.1"/>
    </source>
</evidence>
<dbReference type="EMBL" id="KV917995">
    <property type="protein sequence ID" value="OQU75585.1"/>
    <property type="molecule type" value="Genomic_DNA"/>
</dbReference>
<evidence type="ECO:0008006" key="5">
    <source>
        <dbReference type="Google" id="ProtNLM"/>
    </source>
</evidence>
<accession>A0A125QUF3</accession>
<dbReference type="InterPro" id="IPR036047">
    <property type="entry name" value="F-box-like_dom_sf"/>
</dbReference>
<dbReference type="PANTHER" id="PTHR36140">
    <property type="entry name" value="F-BOX DOMAIN-CONTAINING PROTEIN-RELATED"/>
    <property type="match status" value="1"/>
</dbReference>